<gene>
    <name evidence="4" type="ORF">A5888_003511</name>
</gene>
<reference evidence="4" key="2">
    <citation type="submission" date="2024-03" db="EMBL/GenBank/DDBJ databases">
        <title>The Genome Sequence of Enterococcus sp. DIV0242b.</title>
        <authorList>
            <consortium name="The Broad Institute Genomics Platform"/>
            <consortium name="The Broad Institute Microbial Omics Core"/>
            <consortium name="The Broad Institute Genomic Center for Infectious Diseases"/>
            <person name="Earl A."/>
            <person name="Manson A."/>
            <person name="Gilmore M."/>
            <person name="Schwartman J."/>
            <person name="Shea T."/>
            <person name="Abouelleil A."/>
            <person name="Cao P."/>
            <person name="Chapman S."/>
            <person name="Cusick C."/>
            <person name="Young S."/>
            <person name="Neafsey D."/>
            <person name="Nusbaum C."/>
            <person name="Birren B."/>
        </authorList>
    </citation>
    <scope>NUCLEOTIDE SEQUENCE</scope>
    <source>
        <strain evidence="4">9E7_DIV0242</strain>
    </source>
</reference>
<dbReference type="InterPro" id="IPR026466">
    <property type="entry name" value="Fim_isopep_form_D2_dom"/>
</dbReference>
<evidence type="ECO:0000256" key="1">
    <source>
        <dbReference type="SAM" id="MobiDB-lite"/>
    </source>
</evidence>
<dbReference type="Gene3D" id="2.60.40.740">
    <property type="match status" value="1"/>
</dbReference>
<dbReference type="Pfam" id="PF20585">
    <property type="entry name" value="Pectate_lyase_5"/>
    <property type="match status" value="1"/>
</dbReference>
<feature type="domain" description="Bacterial Ig" evidence="3">
    <location>
        <begin position="686"/>
        <end position="759"/>
    </location>
</feature>
<dbReference type="InterPro" id="IPR046776">
    <property type="entry name" value="Pectate_lyase_5"/>
</dbReference>
<dbReference type="EMBL" id="CP147247">
    <property type="protein sequence ID" value="WYJ91743.1"/>
    <property type="molecule type" value="Genomic_DNA"/>
</dbReference>
<feature type="compositionally biased region" description="Polar residues" evidence="1">
    <location>
        <begin position="86"/>
        <end position="98"/>
    </location>
</feature>
<protein>
    <recommendedName>
        <fullName evidence="6">WxL domain-containing protein</fullName>
    </recommendedName>
</protein>
<feature type="region of interest" description="Disordered" evidence="1">
    <location>
        <begin position="79"/>
        <end position="98"/>
    </location>
</feature>
<keyword evidence="5" id="KW-1185">Reference proteome</keyword>
<evidence type="ECO:0000259" key="3">
    <source>
        <dbReference type="Pfam" id="PF17936"/>
    </source>
</evidence>
<dbReference type="Pfam" id="PF13731">
    <property type="entry name" value="WxL"/>
    <property type="match status" value="1"/>
</dbReference>
<evidence type="ECO:0000259" key="2">
    <source>
        <dbReference type="Pfam" id="PF13731"/>
    </source>
</evidence>
<dbReference type="Pfam" id="PF17936">
    <property type="entry name" value="Big_6"/>
    <property type="match status" value="1"/>
</dbReference>
<organism evidence="4 5">
    <name type="scientific">Candidatus Enterococcus clewellii</name>
    <dbReference type="NCBI Taxonomy" id="1834193"/>
    <lineage>
        <taxon>Bacteria</taxon>
        <taxon>Bacillati</taxon>
        <taxon>Bacillota</taxon>
        <taxon>Bacilli</taxon>
        <taxon>Lactobacillales</taxon>
        <taxon>Enterococcaceae</taxon>
        <taxon>Enterococcus</taxon>
    </lineage>
</organism>
<dbReference type="InterPro" id="IPR027994">
    <property type="entry name" value="WxL_dom"/>
</dbReference>
<name>A0AAQ3W055_9ENTE</name>
<dbReference type="InterPro" id="IPR041498">
    <property type="entry name" value="Big_6"/>
</dbReference>
<reference evidence="4" key="1">
    <citation type="submission" date="2017-05" db="EMBL/GenBank/DDBJ databases">
        <authorList>
            <consortium name="The Broad Institute Genomics Platform"/>
            <consortium name="The Broad Institute Genomic Center for Infectious Diseases"/>
            <person name="Earl A."/>
            <person name="Manson A."/>
            <person name="Schwartman J."/>
            <person name="Gilmore M."/>
            <person name="Abouelleil A."/>
            <person name="Cao P."/>
            <person name="Chapman S."/>
            <person name="Cusick C."/>
            <person name="Shea T."/>
            <person name="Young S."/>
            <person name="Neafsey D."/>
            <person name="Nusbaum C."/>
            <person name="Birren B."/>
        </authorList>
    </citation>
    <scope>NUCLEOTIDE SEQUENCE</scope>
    <source>
        <strain evidence="4">9E7_DIV0242</strain>
    </source>
</reference>
<accession>A0AAQ3W055</accession>
<evidence type="ECO:0008006" key="6">
    <source>
        <dbReference type="Google" id="ProtNLM"/>
    </source>
</evidence>
<dbReference type="AlphaFoldDB" id="A0AAQ3W055"/>
<dbReference type="Proteomes" id="UP000195141">
    <property type="component" value="Chromosome"/>
</dbReference>
<evidence type="ECO:0000313" key="4">
    <source>
        <dbReference type="EMBL" id="WYJ91743.1"/>
    </source>
</evidence>
<dbReference type="RefSeq" id="WP_339101755.1">
    <property type="nucleotide sequence ID" value="NZ_CP147247.1"/>
</dbReference>
<dbReference type="InterPro" id="IPR047589">
    <property type="entry name" value="DUF11_rpt"/>
</dbReference>
<feature type="domain" description="WxL" evidence="2">
    <location>
        <begin position="946"/>
        <end position="1115"/>
    </location>
</feature>
<sequence>MKIRNKVSIFFAVALSLALVFFFNSGSSIRANEDVGESSTNESSVVENVQSFDPSSALTKLPQTEESLRSQEEITNDELDGLMSGTAYQSSTPRATGEISGSMTLAQHKAEYEASYRAASDAYHAAHGFDPESGKVVTVDTYTSTTSSANSWGYGFVQAYSDETVTKIIMLNDISSPTSGTGVFHRRATSIEIDGGGYKLLLYRKSLGIATPAAGTYPVFHLHDMVAATETNYNSTEGAGYWSFINGDTSTTTDLRSDNWYFRFGNVSTDFDQSKYNGLNTRYTNVGGRFARANSAEVTMYGYNVLVTGSENFYLGSMIVEDNTVWKGTNDRTNYSVCWHVERQSDGSTGINGEFTIGKNAFVYLRNTTTYTSYPAVYAHYSTITVGEGSYYNASMQGRALSNYAALNGTNRYAQKKFVAKEGSHINLLSRGSGPVVRLTETTNGTTANMEFLSEQNSEVFIYGNTSDGVIQMNGSGAKFEIVSPKQFEIRNSLASTSGTSARFLTITAGNTFGIYNSDINLWRNATAVSATSDYTYEKVSYLTGTGTTFMSSNNDLQSIFVHNGFRRINGLNVAPEVVWDPVTDAQKTYQARVRIGNLPTGVFDNDGVPIMEEVFAQTGQALITFTDTRGNVRANIPIDGNKYAKYTDTEFQIAPLEMKATATRGETWVSEETPETVIDVTPPEPATLMDEKITNATKQLSAENLEVGANVLISINGGSLIGVGTVGSDGKWLYNLPGYLNAGDTVTIYLEDNAGDNPTTITPPSTNSAVGSNTIGNINPYPSAVSYIDATFQPAKMYTVVDVIPDNPKLTKSVISSAGSTTSVGDVLTYTLIGKNDKAGSEDWADVVLEDTLPVGMDFNPANHGITIKTTDASGNETDIALTDDLFDYNEATRILTVKIGNVPALNGFVVTFKTTVNKDKIGQDLLNTAEAKGYSPQEDADPFIPGPINPDGPFKSINVIIDSPVGVPGGEIHGVLELISAPSVIDFKKHTVATNDTRVEEPELDMPLTVSDNRGNLTSWTLTATLTKEMANTGDTTKILREAIKFNDGTSEEALDGEATLIKTHTHSDVGEYVVSNEWRSGGTGLKLEVPAGSVKKLGQYQAEITWHLGDTP</sequence>
<dbReference type="NCBIfam" id="TIGR01451">
    <property type="entry name" value="B_ant_repeat"/>
    <property type="match status" value="1"/>
</dbReference>
<dbReference type="NCBIfam" id="TIGR04226">
    <property type="entry name" value="RrgB_K2N_iso_D2"/>
    <property type="match status" value="1"/>
</dbReference>
<proteinExistence type="predicted"/>
<evidence type="ECO:0000313" key="5">
    <source>
        <dbReference type="Proteomes" id="UP000195141"/>
    </source>
</evidence>